<dbReference type="EMBL" id="UOEX01000261">
    <property type="protein sequence ID" value="VAW38790.1"/>
    <property type="molecule type" value="Genomic_DNA"/>
</dbReference>
<keyword evidence="4" id="KW-0560">Oxidoreductase</keyword>
<accession>A0A3B0VDS0</accession>
<dbReference type="Gene3D" id="3.40.50.720">
    <property type="entry name" value="NAD(P)-binding Rossmann-like Domain"/>
    <property type="match status" value="1"/>
</dbReference>
<dbReference type="InterPro" id="IPR013328">
    <property type="entry name" value="6PGD_dom2"/>
</dbReference>
<dbReference type="Pfam" id="PF08546">
    <property type="entry name" value="ApbA_C"/>
    <property type="match status" value="1"/>
</dbReference>
<name>A0A3B0VDS0_9ZZZZ</name>
<dbReference type="GO" id="GO:0005737">
    <property type="term" value="C:cytoplasm"/>
    <property type="evidence" value="ECO:0007669"/>
    <property type="project" value="TreeGrafter"/>
</dbReference>
<dbReference type="NCBIfam" id="TIGR00745">
    <property type="entry name" value="apbA_panE"/>
    <property type="match status" value="1"/>
</dbReference>
<gene>
    <name evidence="8" type="ORF">MNBD_DELTA03-1391</name>
</gene>
<dbReference type="SUPFAM" id="SSF51735">
    <property type="entry name" value="NAD(P)-binding Rossmann-fold domains"/>
    <property type="match status" value="1"/>
</dbReference>
<proteinExistence type="inferred from homology"/>
<dbReference type="PANTHER" id="PTHR43765:SF2">
    <property type="entry name" value="2-DEHYDROPANTOATE 2-REDUCTASE"/>
    <property type="match status" value="1"/>
</dbReference>
<keyword evidence="3" id="KW-0521">NADP</keyword>
<sequence length="317" mass="34407">MKIVIVGAGAIGMLTGAYLARGGNEVVFVEKDEDTVSAVNQYGVGLMALVTDEPTALVFAPARAFSDPREIKSCDLIILAVKSFDTHTAISSVAHLINKNSPVLSIQTGLGNLKIMEQVVGRENIICGFTYMAAAALGPGKVRLGGRGRTYLGELNDQETSRARQISKTLNDCGLETEVVPKIVEKIWSKVLVYSAINPIAGLLRVKNGQLLEKMESISLAKRLIDEGRLVAEAGGLDLSEFDLYDLFFETCKATSENVSSMLLDLLSNRKTEIEALNGEIIRQGNKYDLPVTTHMTIMELIKLCEKWTVGGRPQSS</sequence>
<evidence type="ECO:0000259" key="7">
    <source>
        <dbReference type="Pfam" id="PF08546"/>
    </source>
</evidence>
<dbReference type="Pfam" id="PF02558">
    <property type="entry name" value="ApbA"/>
    <property type="match status" value="1"/>
</dbReference>
<dbReference type="InterPro" id="IPR013752">
    <property type="entry name" value="KPA_reductase"/>
</dbReference>
<evidence type="ECO:0000313" key="8">
    <source>
        <dbReference type="EMBL" id="VAW38790.1"/>
    </source>
</evidence>
<dbReference type="InterPro" id="IPR050838">
    <property type="entry name" value="Ketopantoate_reductase"/>
</dbReference>
<dbReference type="Gene3D" id="1.10.1040.10">
    <property type="entry name" value="N-(1-d-carboxylethyl)-l-norvaline Dehydrogenase, domain 2"/>
    <property type="match status" value="1"/>
</dbReference>
<dbReference type="GO" id="GO:0050661">
    <property type="term" value="F:NADP binding"/>
    <property type="evidence" value="ECO:0007669"/>
    <property type="project" value="TreeGrafter"/>
</dbReference>
<evidence type="ECO:0000256" key="1">
    <source>
        <dbReference type="ARBA" id="ARBA00007870"/>
    </source>
</evidence>
<dbReference type="GO" id="GO:0008677">
    <property type="term" value="F:2-dehydropantoate 2-reductase activity"/>
    <property type="evidence" value="ECO:0007669"/>
    <property type="project" value="UniProtKB-EC"/>
</dbReference>
<dbReference type="SUPFAM" id="SSF48179">
    <property type="entry name" value="6-phosphogluconate dehydrogenase C-terminal domain-like"/>
    <property type="match status" value="1"/>
</dbReference>
<evidence type="ECO:0000259" key="6">
    <source>
        <dbReference type="Pfam" id="PF02558"/>
    </source>
</evidence>
<dbReference type="InterPro" id="IPR003710">
    <property type="entry name" value="ApbA"/>
</dbReference>
<protein>
    <recommendedName>
        <fullName evidence="2">2-dehydropantoate 2-reductase</fullName>
        <ecNumber evidence="2">1.1.1.169</ecNumber>
    </recommendedName>
    <alternativeName>
        <fullName evidence="5">Ketopantoate reductase</fullName>
    </alternativeName>
</protein>
<dbReference type="InterPro" id="IPR036291">
    <property type="entry name" value="NAD(P)-bd_dom_sf"/>
</dbReference>
<dbReference type="InterPro" id="IPR013332">
    <property type="entry name" value="KPR_N"/>
</dbReference>
<evidence type="ECO:0000256" key="3">
    <source>
        <dbReference type="ARBA" id="ARBA00022857"/>
    </source>
</evidence>
<comment type="similarity">
    <text evidence="1">Belongs to the ketopantoate reductase family.</text>
</comment>
<dbReference type="GO" id="GO:0015940">
    <property type="term" value="P:pantothenate biosynthetic process"/>
    <property type="evidence" value="ECO:0007669"/>
    <property type="project" value="InterPro"/>
</dbReference>
<evidence type="ECO:0000256" key="4">
    <source>
        <dbReference type="ARBA" id="ARBA00023002"/>
    </source>
</evidence>
<dbReference type="EC" id="1.1.1.169" evidence="2"/>
<dbReference type="InterPro" id="IPR008927">
    <property type="entry name" value="6-PGluconate_DH-like_C_sf"/>
</dbReference>
<dbReference type="PANTHER" id="PTHR43765">
    <property type="entry name" value="2-DEHYDROPANTOATE 2-REDUCTASE-RELATED"/>
    <property type="match status" value="1"/>
</dbReference>
<feature type="domain" description="Ketopantoate reductase N-terminal" evidence="6">
    <location>
        <begin position="3"/>
        <end position="156"/>
    </location>
</feature>
<feature type="domain" description="Ketopantoate reductase C-terminal" evidence="7">
    <location>
        <begin position="183"/>
        <end position="304"/>
    </location>
</feature>
<evidence type="ECO:0000256" key="5">
    <source>
        <dbReference type="ARBA" id="ARBA00032024"/>
    </source>
</evidence>
<organism evidence="8">
    <name type="scientific">hydrothermal vent metagenome</name>
    <dbReference type="NCBI Taxonomy" id="652676"/>
    <lineage>
        <taxon>unclassified sequences</taxon>
        <taxon>metagenomes</taxon>
        <taxon>ecological metagenomes</taxon>
    </lineage>
</organism>
<reference evidence="8" key="1">
    <citation type="submission" date="2018-06" db="EMBL/GenBank/DDBJ databases">
        <authorList>
            <person name="Zhirakovskaya E."/>
        </authorList>
    </citation>
    <scope>NUCLEOTIDE SEQUENCE</scope>
</reference>
<evidence type="ECO:0000256" key="2">
    <source>
        <dbReference type="ARBA" id="ARBA00013014"/>
    </source>
</evidence>
<dbReference type="AlphaFoldDB" id="A0A3B0VDS0"/>